<evidence type="ECO:0000256" key="4">
    <source>
        <dbReference type="ARBA" id="ARBA00023136"/>
    </source>
</evidence>
<evidence type="ECO:0000256" key="3">
    <source>
        <dbReference type="ARBA" id="ARBA00022989"/>
    </source>
</evidence>
<evidence type="ECO:0000313" key="6">
    <source>
        <dbReference type="EMBL" id="MCF8715009.1"/>
    </source>
</evidence>
<comment type="subcellular location">
    <subcellularLocation>
        <location evidence="1">Membrane</location>
        <topology evidence="1">Multi-pass membrane protein</topology>
    </subcellularLocation>
</comment>
<feature type="transmembrane region" description="Helical" evidence="5">
    <location>
        <begin position="6"/>
        <end position="24"/>
    </location>
</feature>
<evidence type="ECO:0000256" key="1">
    <source>
        <dbReference type="ARBA" id="ARBA00004141"/>
    </source>
</evidence>
<dbReference type="InterPro" id="IPR003689">
    <property type="entry name" value="ZIP"/>
</dbReference>
<feature type="transmembrane region" description="Helical" evidence="5">
    <location>
        <begin position="61"/>
        <end position="78"/>
    </location>
</feature>
<keyword evidence="4 5" id="KW-0472">Membrane</keyword>
<name>A0ABS9J3N6_9FLAO</name>
<protein>
    <submittedName>
        <fullName evidence="6">ZIP family metal transporter</fullName>
    </submittedName>
</protein>
<dbReference type="EMBL" id="JAETXX010000005">
    <property type="protein sequence ID" value="MCF8715009.1"/>
    <property type="molecule type" value="Genomic_DNA"/>
</dbReference>
<gene>
    <name evidence="6" type="ORF">JM658_09260</name>
</gene>
<keyword evidence="7" id="KW-1185">Reference proteome</keyword>
<keyword evidence="3 5" id="KW-1133">Transmembrane helix</keyword>
<organism evidence="6 7">
    <name type="scientific">Joostella atrarenae</name>
    <dbReference type="NCBI Taxonomy" id="679257"/>
    <lineage>
        <taxon>Bacteria</taxon>
        <taxon>Pseudomonadati</taxon>
        <taxon>Bacteroidota</taxon>
        <taxon>Flavobacteriia</taxon>
        <taxon>Flavobacteriales</taxon>
        <taxon>Flavobacteriaceae</taxon>
        <taxon>Joostella</taxon>
    </lineage>
</organism>
<feature type="transmembrane region" description="Helical" evidence="5">
    <location>
        <begin position="150"/>
        <end position="168"/>
    </location>
</feature>
<proteinExistence type="predicted"/>
<feature type="transmembrane region" description="Helical" evidence="5">
    <location>
        <begin position="31"/>
        <end position="49"/>
    </location>
</feature>
<reference evidence="6 7" key="1">
    <citation type="submission" date="2021-01" db="EMBL/GenBank/DDBJ databases">
        <title>Genome sequencing of Joostella atrarenae M1-2 (= KCTC 23194).</title>
        <authorList>
            <person name="Zakaria M.R."/>
            <person name="Lam M.Q."/>
            <person name="Chong C.S."/>
        </authorList>
    </citation>
    <scope>NUCLEOTIDE SEQUENCE [LARGE SCALE GENOMIC DNA]</scope>
    <source>
        <strain evidence="6 7">M1-2</strain>
    </source>
</reference>
<accession>A0ABS9J3N6</accession>
<evidence type="ECO:0000313" key="7">
    <source>
        <dbReference type="Proteomes" id="UP000829517"/>
    </source>
</evidence>
<feature type="transmembrane region" description="Helical" evidence="5">
    <location>
        <begin position="206"/>
        <end position="223"/>
    </location>
</feature>
<feature type="transmembrane region" description="Helical" evidence="5">
    <location>
        <begin position="180"/>
        <end position="199"/>
    </location>
</feature>
<evidence type="ECO:0000256" key="2">
    <source>
        <dbReference type="ARBA" id="ARBA00022692"/>
    </source>
</evidence>
<keyword evidence="2 5" id="KW-0812">Transmembrane</keyword>
<dbReference type="PANTHER" id="PTHR11040:SF44">
    <property type="entry name" value="PROTEIN ZNTC-RELATED"/>
    <property type="match status" value="1"/>
</dbReference>
<feature type="transmembrane region" description="Helical" evidence="5">
    <location>
        <begin position="121"/>
        <end position="141"/>
    </location>
</feature>
<dbReference type="PANTHER" id="PTHR11040">
    <property type="entry name" value="ZINC/IRON TRANSPORTER"/>
    <property type="match status" value="1"/>
</dbReference>
<sequence>MLNYLLPILAVLIGFLIVVLFKFNEKSNLKLFLAFSGAFLLSITVFNLFPEVYHHGDTKRTGVFIMLGILLQIFLEFFSKGAEHGHVHIHDDMNKFPWLLFVSLSIHSILEGFPMHEHDTLVYGIIIHKIPIAIILSTFFINSKMSKTKIAAFLIFFSLMTPLGSYIADNFQIAKDYYHEISAIVIGIFLHISTVILFESSEGHKFNLRKLIVILLGIVIAYYV</sequence>
<dbReference type="Proteomes" id="UP000829517">
    <property type="component" value="Unassembled WGS sequence"/>
</dbReference>
<comment type="caution">
    <text evidence="6">The sequence shown here is derived from an EMBL/GenBank/DDBJ whole genome shotgun (WGS) entry which is preliminary data.</text>
</comment>
<dbReference type="Pfam" id="PF02535">
    <property type="entry name" value="Zip"/>
    <property type="match status" value="1"/>
</dbReference>
<dbReference type="RefSeq" id="WP_236958975.1">
    <property type="nucleotide sequence ID" value="NZ_JAETXX010000005.1"/>
</dbReference>
<evidence type="ECO:0000256" key="5">
    <source>
        <dbReference type="SAM" id="Phobius"/>
    </source>
</evidence>